<dbReference type="PROSITE" id="PS50216">
    <property type="entry name" value="DHHC"/>
    <property type="match status" value="1"/>
</dbReference>
<evidence type="ECO:0000256" key="3">
    <source>
        <dbReference type="ARBA" id="ARBA00022679"/>
    </source>
</evidence>
<evidence type="ECO:0000256" key="5">
    <source>
        <dbReference type="ARBA" id="ARBA00022989"/>
    </source>
</evidence>
<feature type="transmembrane region" description="Helical" evidence="8">
    <location>
        <begin position="194"/>
        <end position="216"/>
    </location>
</feature>
<feature type="transmembrane region" description="Helical" evidence="8">
    <location>
        <begin position="228"/>
        <end position="250"/>
    </location>
</feature>
<dbReference type="GO" id="GO:0005783">
    <property type="term" value="C:endoplasmic reticulum"/>
    <property type="evidence" value="ECO:0007669"/>
    <property type="project" value="TreeGrafter"/>
</dbReference>
<dbReference type="GO" id="GO:0005794">
    <property type="term" value="C:Golgi apparatus"/>
    <property type="evidence" value="ECO:0007669"/>
    <property type="project" value="TreeGrafter"/>
</dbReference>
<feature type="transmembrane region" description="Helical" evidence="8">
    <location>
        <begin position="108"/>
        <end position="126"/>
    </location>
</feature>
<evidence type="ECO:0000256" key="4">
    <source>
        <dbReference type="ARBA" id="ARBA00022692"/>
    </source>
</evidence>
<evidence type="ECO:0000256" key="6">
    <source>
        <dbReference type="ARBA" id="ARBA00023136"/>
    </source>
</evidence>
<dbReference type="EC" id="2.3.1.225" evidence="8"/>
<gene>
    <name evidence="10" type="ORF">SI8410_02002089</name>
</gene>
<dbReference type="GO" id="GO:0006612">
    <property type="term" value="P:protein targeting to membrane"/>
    <property type="evidence" value="ECO:0007669"/>
    <property type="project" value="TreeGrafter"/>
</dbReference>
<dbReference type="EMBL" id="LR746265">
    <property type="protein sequence ID" value="CAA7390627.1"/>
    <property type="molecule type" value="Genomic_DNA"/>
</dbReference>
<dbReference type="InterPro" id="IPR039859">
    <property type="entry name" value="PFA4/ZDH16/20/ERF2-like"/>
</dbReference>
<dbReference type="AlphaFoldDB" id="A0A7I8K128"/>
<evidence type="ECO:0000256" key="7">
    <source>
        <dbReference type="ARBA" id="ARBA00023315"/>
    </source>
</evidence>
<accession>A0A7I8K128</accession>
<evidence type="ECO:0000256" key="2">
    <source>
        <dbReference type="ARBA" id="ARBA00008574"/>
    </source>
</evidence>
<evidence type="ECO:0000256" key="8">
    <source>
        <dbReference type="RuleBase" id="RU079119"/>
    </source>
</evidence>
<reference evidence="10" key="1">
    <citation type="submission" date="2020-02" db="EMBL/GenBank/DDBJ databases">
        <authorList>
            <person name="Scholz U."/>
            <person name="Mascher M."/>
            <person name="Fiebig A."/>
        </authorList>
    </citation>
    <scope>NUCLEOTIDE SEQUENCE</scope>
</reference>
<dbReference type="GO" id="GO:0019706">
    <property type="term" value="F:protein-cysteine S-palmitoyltransferase activity"/>
    <property type="evidence" value="ECO:0007669"/>
    <property type="project" value="UniProtKB-EC"/>
</dbReference>
<comment type="subcellular location">
    <subcellularLocation>
        <location evidence="1">Membrane</location>
        <topology evidence="1">Multi-pass membrane protein</topology>
    </subcellularLocation>
</comment>
<evidence type="ECO:0000256" key="1">
    <source>
        <dbReference type="ARBA" id="ARBA00004141"/>
    </source>
</evidence>
<feature type="transmembrane region" description="Helical" evidence="8">
    <location>
        <begin position="77"/>
        <end position="96"/>
    </location>
</feature>
<protein>
    <recommendedName>
        <fullName evidence="8">S-acyltransferase</fullName>
        <ecNumber evidence="8">2.3.1.225</ecNumber>
    </recommendedName>
    <alternativeName>
        <fullName evidence="8">Palmitoyltransferase</fullName>
    </alternativeName>
</protein>
<keyword evidence="3 8" id="KW-0808">Transferase</keyword>
<feature type="transmembrane region" description="Helical" evidence="8">
    <location>
        <begin position="20"/>
        <end position="39"/>
    </location>
</feature>
<dbReference type="OrthoDB" id="331948at2759"/>
<keyword evidence="7 8" id="KW-0012">Acyltransferase</keyword>
<keyword evidence="4 8" id="KW-0812">Transmembrane</keyword>
<organism evidence="10 11">
    <name type="scientific">Spirodela intermedia</name>
    <name type="common">Intermediate duckweed</name>
    <dbReference type="NCBI Taxonomy" id="51605"/>
    <lineage>
        <taxon>Eukaryota</taxon>
        <taxon>Viridiplantae</taxon>
        <taxon>Streptophyta</taxon>
        <taxon>Embryophyta</taxon>
        <taxon>Tracheophyta</taxon>
        <taxon>Spermatophyta</taxon>
        <taxon>Magnoliopsida</taxon>
        <taxon>Liliopsida</taxon>
        <taxon>Araceae</taxon>
        <taxon>Lemnoideae</taxon>
        <taxon>Spirodela</taxon>
    </lineage>
</organism>
<sequence length="303" mass="34324">MIGFRSHVHGDWKLRWELVIRLLISCFLALQSQLALVAVPRYLSFLPLLAMLPISGVVMMATLGLGRCCRGLFGISAYAPALVLFHTLFLWGAYISVIREAVPSLLDAAMNVQCPLLMFGLYRIIFSDPGVVTDDYSNPEVLPLCSYSESKLQSKGSFPLTRVRYCRICSANVLGFDHHCPAFGNCIGQKNHRLFMALLVGFIISEASYAFCSINLPGDLVVSTLLFSLLQIFWQVIFLTWHIYCICFNIRTDEWINWRKYPEFHVDSRCQPASDLEYRNPYDNGVVCNIQEFLRPKAPTSSN</sequence>
<dbReference type="PANTHER" id="PTHR22883:SF127">
    <property type="entry name" value="ZDHHC-TYPE PALMITOYLTRANSFERASE 3-RELATED"/>
    <property type="match status" value="1"/>
</dbReference>
<dbReference type="Pfam" id="PF01529">
    <property type="entry name" value="DHHC"/>
    <property type="match status" value="1"/>
</dbReference>
<comment type="catalytic activity">
    <reaction evidence="8">
        <text>L-cysteinyl-[protein] + hexadecanoyl-CoA = S-hexadecanoyl-L-cysteinyl-[protein] + CoA</text>
        <dbReference type="Rhea" id="RHEA:36683"/>
        <dbReference type="Rhea" id="RHEA-COMP:10131"/>
        <dbReference type="Rhea" id="RHEA-COMP:11032"/>
        <dbReference type="ChEBI" id="CHEBI:29950"/>
        <dbReference type="ChEBI" id="CHEBI:57287"/>
        <dbReference type="ChEBI" id="CHEBI:57379"/>
        <dbReference type="ChEBI" id="CHEBI:74151"/>
        <dbReference type="EC" id="2.3.1.225"/>
    </reaction>
</comment>
<feature type="transmembrane region" description="Helical" evidence="8">
    <location>
        <begin position="45"/>
        <end position="65"/>
    </location>
</feature>
<proteinExistence type="inferred from homology"/>
<name>A0A7I8K128_SPIIN</name>
<comment type="domain">
    <text evidence="8">The DHHC domain is required for palmitoyltransferase activity.</text>
</comment>
<dbReference type="InterPro" id="IPR001594">
    <property type="entry name" value="Palmitoyltrfase_DHHC"/>
</dbReference>
<dbReference type="Proteomes" id="UP000663760">
    <property type="component" value="Chromosome 2"/>
</dbReference>
<keyword evidence="5 8" id="KW-1133">Transmembrane helix</keyword>
<evidence type="ECO:0000313" key="11">
    <source>
        <dbReference type="Proteomes" id="UP000663760"/>
    </source>
</evidence>
<keyword evidence="11" id="KW-1185">Reference proteome</keyword>
<dbReference type="PANTHER" id="PTHR22883">
    <property type="entry name" value="ZINC FINGER DHHC DOMAIN CONTAINING PROTEIN"/>
    <property type="match status" value="1"/>
</dbReference>
<keyword evidence="6 8" id="KW-0472">Membrane</keyword>
<evidence type="ECO:0000259" key="9">
    <source>
        <dbReference type="Pfam" id="PF01529"/>
    </source>
</evidence>
<feature type="domain" description="Palmitoyltransferase DHHC" evidence="9">
    <location>
        <begin position="161"/>
        <end position="213"/>
    </location>
</feature>
<evidence type="ECO:0000313" key="10">
    <source>
        <dbReference type="EMBL" id="CAA7390627.1"/>
    </source>
</evidence>
<dbReference type="GO" id="GO:0016020">
    <property type="term" value="C:membrane"/>
    <property type="evidence" value="ECO:0007669"/>
    <property type="project" value="UniProtKB-SubCell"/>
</dbReference>
<comment type="similarity">
    <text evidence="2 8">Belongs to the DHHC palmitoyltransferase family.</text>
</comment>